<dbReference type="SUPFAM" id="SSF51556">
    <property type="entry name" value="Metallo-dependent hydrolases"/>
    <property type="match status" value="1"/>
</dbReference>
<dbReference type="NCBIfam" id="NF006688">
    <property type="entry name" value="PRK09236.1"/>
    <property type="match status" value="1"/>
</dbReference>
<proteinExistence type="inferred from homology"/>
<feature type="domain" description="Amidohydrolase-related" evidence="6">
    <location>
        <begin position="52"/>
        <end position="423"/>
    </location>
</feature>
<comment type="similarity">
    <text evidence="3">Belongs to the metallo-dependent hydrolases superfamily. DHOase family. Class I DHOase subfamily.</text>
</comment>
<dbReference type="InterPro" id="IPR032466">
    <property type="entry name" value="Metal_Hydrolase"/>
</dbReference>
<dbReference type="InterPro" id="IPR002195">
    <property type="entry name" value="Dihydroorotase_CS"/>
</dbReference>
<dbReference type="InterPro" id="IPR011059">
    <property type="entry name" value="Metal-dep_hydrolase_composite"/>
</dbReference>
<organism evidence="7 8">
    <name type="scientific">Segatella baroniae F0067</name>
    <dbReference type="NCBI Taxonomy" id="1115809"/>
    <lineage>
        <taxon>Bacteria</taxon>
        <taxon>Pseudomonadati</taxon>
        <taxon>Bacteroidota</taxon>
        <taxon>Bacteroidia</taxon>
        <taxon>Bacteroidales</taxon>
        <taxon>Prevotellaceae</taxon>
        <taxon>Segatella</taxon>
    </lineage>
</organism>
<keyword evidence="4" id="KW-0479">Metal-binding</keyword>
<dbReference type="GO" id="GO:0006145">
    <property type="term" value="P:purine nucleobase catabolic process"/>
    <property type="evidence" value="ECO:0007669"/>
    <property type="project" value="TreeGrafter"/>
</dbReference>
<dbReference type="PANTHER" id="PTHR43668:SF4">
    <property type="entry name" value="ALLANTOINASE"/>
    <property type="match status" value="1"/>
</dbReference>
<keyword evidence="8" id="KW-1185">Reference proteome</keyword>
<evidence type="ECO:0000256" key="5">
    <source>
        <dbReference type="ARBA" id="ARBA00022801"/>
    </source>
</evidence>
<dbReference type="Gene3D" id="3.20.20.140">
    <property type="entry name" value="Metal-dependent hydrolases"/>
    <property type="match status" value="1"/>
</dbReference>
<name>U2QI26_9BACT</name>
<evidence type="ECO:0000313" key="7">
    <source>
        <dbReference type="EMBL" id="ERK38447.1"/>
    </source>
</evidence>
<dbReference type="InterPro" id="IPR050138">
    <property type="entry name" value="DHOase/Allantoinase_Hydrolase"/>
</dbReference>
<keyword evidence="5 7" id="KW-0378">Hydrolase</keyword>
<dbReference type="SUPFAM" id="SSF51338">
    <property type="entry name" value="Composite domain of metallo-dependent hydrolases"/>
    <property type="match status" value="1"/>
</dbReference>
<dbReference type="PROSITE" id="PS00483">
    <property type="entry name" value="DIHYDROOROTASE_2"/>
    <property type="match status" value="1"/>
</dbReference>
<evidence type="ECO:0000259" key="6">
    <source>
        <dbReference type="Pfam" id="PF01979"/>
    </source>
</evidence>
<evidence type="ECO:0000256" key="1">
    <source>
        <dbReference type="ARBA" id="ARBA00001947"/>
    </source>
</evidence>
<evidence type="ECO:0000256" key="4">
    <source>
        <dbReference type="ARBA" id="ARBA00022723"/>
    </source>
</evidence>
<dbReference type="EMBL" id="AWEY01000038">
    <property type="protein sequence ID" value="ERK38447.1"/>
    <property type="molecule type" value="Genomic_DNA"/>
</dbReference>
<dbReference type="GO" id="GO:0005737">
    <property type="term" value="C:cytoplasm"/>
    <property type="evidence" value="ECO:0007669"/>
    <property type="project" value="TreeGrafter"/>
</dbReference>
<dbReference type="PATRIC" id="fig|1115809.3.peg.2229"/>
<comment type="caution">
    <text evidence="7">The sequence shown here is derived from an EMBL/GenBank/DDBJ whole genome shotgun (WGS) entry which is preliminary data.</text>
</comment>
<accession>U2QI26</accession>
<evidence type="ECO:0000313" key="8">
    <source>
        <dbReference type="Proteomes" id="UP000016648"/>
    </source>
</evidence>
<gene>
    <name evidence="7" type="ORF">HMPREF9135_1457</name>
</gene>
<dbReference type="InterPro" id="IPR006680">
    <property type="entry name" value="Amidohydro-rel"/>
</dbReference>
<dbReference type="AlphaFoldDB" id="U2QI26"/>
<sequence length="441" mass="48550">MRLLIKGGVIVNEGRSFQGDLLIENGRIAEISNRGTLPRDAYQQEMDITGCFVLPGVIDEHVHFREPGLTAKADIRSESQAAAAGGVTSYLEMPNTVPQTTTPEALVAKYRLAGEKSVVNYGFFLGATNRNMDVFAAVPRQMIPGIKLFMGASTGNMLVDRRETLEKIFAACHDLRLPLMTHCEDTAMVNRNMRQAKEVHGEDPDITLHPQIRSAEACLASTTLAVELARRFGTRLHVAHVTTARELELVGGHVTLEACVPHLLFSDADYLTKKALIKCNPAVKTRADRDSLRQGLTNGKILTVATDHAPHLWEEKQGGAAKALSGMPMVQFSLLSMLELVNQGVLSLERLVALMSHHPADLFKIHERGFIREGYWADLAIVRPTNPWILRKDGILSKCGWSPLEGETFHWEVAHTLCNGVLVYSRGRIEGGHAGKQLVFG</sequence>
<protein>
    <submittedName>
        <fullName evidence="7">Amidohydrolase family protein</fullName>
    </submittedName>
</protein>
<dbReference type="Pfam" id="PF01979">
    <property type="entry name" value="Amidohydro_1"/>
    <property type="match status" value="1"/>
</dbReference>
<evidence type="ECO:0000256" key="3">
    <source>
        <dbReference type="ARBA" id="ARBA00010286"/>
    </source>
</evidence>
<dbReference type="GO" id="GO:0046872">
    <property type="term" value="F:metal ion binding"/>
    <property type="evidence" value="ECO:0007669"/>
    <property type="project" value="UniProtKB-KW"/>
</dbReference>
<dbReference type="Proteomes" id="UP000016648">
    <property type="component" value="Unassembled WGS sequence"/>
</dbReference>
<dbReference type="CDD" id="cd01318">
    <property type="entry name" value="DHOase_IIb"/>
    <property type="match status" value="1"/>
</dbReference>
<comment type="function">
    <text evidence="2">Catalyzes the reversible cyclization of carbamoyl aspartate to dihydroorotate.</text>
</comment>
<dbReference type="Gene3D" id="2.30.40.10">
    <property type="entry name" value="Urease, subunit C, domain 1"/>
    <property type="match status" value="1"/>
</dbReference>
<comment type="cofactor">
    <cofactor evidence="1">
        <name>Zn(2+)</name>
        <dbReference type="ChEBI" id="CHEBI:29105"/>
    </cofactor>
</comment>
<dbReference type="RefSeq" id="WP_021590438.1">
    <property type="nucleotide sequence ID" value="NZ_AWEY01000038.1"/>
</dbReference>
<dbReference type="GO" id="GO:0004038">
    <property type="term" value="F:allantoinase activity"/>
    <property type="evidence" value="ECO:0007669"/>
    <property type="project" value="TreeGrafter"/>
</dbReference>
<dbReference type="PANTHER" id="PTHR43668">
    <property type="entry name" value="ALLANTOINASE"/>
    <property type="match status" value="1"/>
</dbReference>
<evidence type="ECO:0000256" key="2">
    <source>
        <dbReference type="ARBA" id="ARBA00002368"/>
    </source>
</evidence>
<reference evidence="7 8" key="1">
    <citation type="submission" date="2013-08" db="EMBL/GenBank/DDBJ databases">
        <authorList>
            <person name="Durkin A.S."/>
            <person name="Haft D.R."/>
            <person name="McCorrison J."/>
            <person name="Torralba M."/>
            <person name="Gillis M."/>
            <person name="Haft D.H."/>
            <person name="Methe B."/>
            <person name="Sutton G."/>
            <person name="Nelson K.E."/>
        </authorList>
    </citation>
    <scope>NUCLEOTIDE SEQUENCE [LARGE SCALE GENOMIC DNA]</scope>
    <source>
        <strain evidence="7 8">F0067</strain>
    </source>
</reference>